<organism evidence="1 2">
    <name type="scientific">Sulfidibacter corallicola</name>
    <dbReference type="NCBI Taxonomy" id="2818388"/>
    <lineage>
        <taxon>Bacteria</taxon>
        <taxon>Pseudomonadati</taxon>
        <taxon>Acidobacteriota</taxon>
        <taxon>Holophagae</taxon>
        <taxon>Acanthopleuribacterales</taxon>
        <taxon>Acanthopleuribacteraceae</taxon>
        <taxon>Sulfidibacter</taxon>
    </lineage>
</organism>
<dbReference type="KEGG" id="scor:J3U87_33220"/>
<name>A0A8A4TNJ7_SULCO</name>
<keyword evidence="2" id="KW-1185">Reference proteome</keyword>
<protein>
    <submittedName>
        <fullName evidence="1">Uncharacterized protein</fullName>
    </submittedName>
</protein>
<dbReference type="AlphaFoldDB" id="A0A8A4TNJ7"/>
<evidence type="ECO:0000313" key="2">
    <source>
        <dbReference type="Proteomes" id="UP000663929"/>
    </source>
</evidence>
<accession>A0A8A4TNJ7</accession>
<dbReference type="EMBL" id="CP071793">
    <property type="protein sequence ID" value="QTD50471.1"/>
    <property type="molecule type" value="Genomic_DNA"/>
</dbReference>
<dbReference type="RefSeq" id="WP_237380193.1">
    <property type="nucleotide sequence ID" value="NZ_CP071793.1"/>
</dbReference>
<sequence>MSTTRIALMGALWFLLAAGGVARPGEWSGQATLENFGFAQNGQSERQESHVVSFTVQPEYYVEWDGGRQSFTFEPFWRYDHEDSERSHLDIRELTWLKAADRWELRLGVRKVFWGVAESVHLVDIINQTDLVENLDGEEKLGQPMINFAWIESWGTAEIFLLTGFRERSFPGHDGRLRTPIIVDDDLARYESGAEEERLDWALRYGHTVGAWDFGASYFSGTSREPLLQPDRNAAGETVLAPFYPVIDQLGLDVQGTFGSWLLKWESTYRRDFGDRDFLAAVGGFEYTFFDLRGTGIDIGLLGEYLYDERGEDATNPFDDDVFVGTRLALNDTWSTELLAGVVIDGSGGGNFVNVEGQRRITDHLTLSLEYRAFTGTEAEDPLHAFRDDDHFRLEAGWYW</sequence>
<dbReference type="Proteomes" id="UP000663929">
    <property type="component" value="Chromosome"/>
</dbReference>
<evidence type="ECO:0000313" key="1">
    <source>
        <dbReference type="EMBL" id="QTD50471.1"/>
    </source>
</evidence>
<gene>
    <name evidence="1" type="ORF">J3U87_33220</name>
</gene>
<reference evidence="1" key="1">
    <citation type="submission" date="2021-03" db="EMBL/GenBank/DDBJ databases">
        <title>Acanthopleuribacteraceae sp. M133.</title>
        <authorList>
            <person name="Wang G."/>
        </authorList>
    </citation>
    <scope>NUCLEOTIDE SEQUENCE</scope>
    <source>
        <strain evidence="1">M133</strain>
    </source>
</reference>
<proteinExistence type="predicted"/>